<dbReference type="AlphaFoldDB" id="A0ABD0KC44"/>
<evidence type="ECO:0000256" key="5">
    <source>
        <dbReference type="ARBA" id="ARBA00022568"/>
    </source>
</evidence>
<dbReference type="GO" id="GO:1990246">
    <property type="term" value="C:uniplex complex"/>
    <property type="evidence" value="ECO:0007669"/>
    <property type="project" value="UniProtKB-UniRule"/>
</dbReference>
<dbReference type="GO" id="GO:0036444">
    <property type="term" value="P:calcium import into the mitochondrion"/>
    <property type="evidence" value="ECO:0007669"/>
    <property type="project" value="UniProtKB-UniRule"/>
</dbReference>
<keyword evidence="13" id="KW-0472">Membrane</keyword>
<evidence type="ECO:0000256" key="14">
    <source>
        <dbReference type="RuleBase" id="RU369077"/>
    </source>
</evidence>
<keyword evidence="11 14" id="KW-0406">Ion transport</keyword>
<organism evidence="15 16">
    <name type="scientific">Batillaria attramentaria</name>
    <dbReference type="NCBI Taxonomy" id="370345"/>
    <lineage>
        <taxon>Eukaryota</taxon>
        <taxon>Metazoa</taxon>
        <taxon>Spiralia</taxon>
        <taxon>Lophotrochozoa</taxon>
        <taxon>Mollusca</taxon>
        <taxon>Gastropoda</taxon>
        <taxon>Caenogastropoda</taxon>
        <taxon>Sorbeoconcha</taxon>
        <taxon>Cerithioidea</taxon>
        <taxon>Batillariidae</taxon>
        <taxon>Batillaria</taxon>
    </lineage>
</organism>
<evidence type="ECO:0000256" key="10">
    <source>
        <dbReference type="ARBA" id="ARBA00022989"/>
    </source>
</evidence>
<keyword evidence="16" id="KW-1185">Reference proteome</keyword>
<evidence type="ECO:0000256" key="2">
    <source>
        <dbReference type="ARBA" id="ARBA00008958"/>
    </source>
</evidence>
<keyword evidence="7 14" id="KW-0999">Mitochondrion inner membrane</keyword>
<comment type="subunit">
    <text evidence="14">Component of the uniplex complex. Interacts (via the transmembrane region) with MCU (via the first transmembrane region); the interaction is direct.</text>
</comment>
<dbReference type="EMBL" id="JACVVK020000206">
    <property type="protein sequence ID" value="KAK7484665.1"/>
    <property type="molecule type" value="Genomic_DNA"/>
</dbReference>
<evidence type="ECO:0000313" key="16">
    <source>
        <dbReference type="Proteomes" id="UP001519460"/>
    </source>
</evidence>
<comment type="caution">
    <text evidence="15">The sequence shown here is derived from an EMBL/GenBank/DDBJ whole genome shotgun (WGS) entry which is preliminary data.</text>
</comment>
<evidence type="ECO:0000256" key="7">
    <source>
        <dbReference type="ARBA" id="ARBA00022792"/>
    </source>
</evidence>
<keyword evidence="10" id="KW-1133">Transmembrane helix</keyword>
<proteinExistence type="inferred from homology"/>
<evidence type="ECO:0000256" key="8">
    <source>
        <dbReference type="ARBA" id="ARBA00022837"/>
    </source>
</evidence>
<protein>
    <recommendedName>
        <fullName evidence="3 14">Essential MCU regulator, mitochondrial</fullName>
    </recommendedName>
    <alternativeName>
        <fullName evidence="14">Single-pass membrane protein with aspartate-rich tail 1, mitochondrial</fullName>
    </alternativeName>
</protein>
<dbReference type="PANTHER" id="PTHR33904">
    <property type="entry name" value="ESSENTIAL MCU REGULATOR, MITOCHONDRIAL"/>
    <property type="match status" value="1"/>
</dbReference>
<dbReference type="InterPro" id="IPR018782">
    <property type="entry name" value="MCU_reg"/>
</dbReference>
<evidence type="ECO:0000256" key="4">
    <source>
        <dbReference type="ARBA" id="ARBA00022448"/>
    </source>
</evidence>
<evidence type="ECO:0000256" key="3">
    <source>
        <dbReference type="ARBA" id="ARBA00022180"/>
    </source>
</evidence>
<evidence type="ECO:0000313" key="15">
    <source>
        <dbReference type="EMBL" id="KAK7484665.1"/>
    </source>
</evidence>
<comment type="subcellular location">
    <subcellularLocation>
        <location evidence="1 14">Mitochondrion inner membrane</location>
        <topology evidence="1 14">Single-pass membrane protein</topology>
    </subcellularLocation>
</comment>
<evidence type="ECO:0000256" key="11">
    <source>
        <dbReference type="ARBA" id="ARBA00023065"/>
    </source>
</evidence>
<dbReference type="GO" id="GO:0051560">
    <property type="term" value="P:mitochondrial calcium ion homeostasis"/>
    <property type="evidence" value="ECO:0007669"/>
    <property type="project" value="UniProtKB-UniRule"/>
</dbReference>
<reference evidence="15 16" key="1">
    <citation type="journal article" date="2023" name="Sci. Data">
        <title>Genome assembly of the Korean intertidal mud-creeper Batillaria attramentaria.</title>
        <authorList>
            <person name="Patra A.K."/>
            <person name="Ho P.T."/>
            <person name="Jun S."/>
            <person name="Lee S.J."/>
            <person name="Kim Y."/>
            <person name="Won Y.J."/>
        </authorList>
    </citation>
    <scope>NUCLEOTIDE SEQUENCE [LARGE SCALE GENOMIC DNA]</scope>
    <source>
        <strain evidence="15">Wonlab-2016</strain>
    </source>
</reference>
<comment type="similarity">
    <text evidence="2 14">Belongs to the SMDT1/EMRE family.</text>
</comment>
<keyword evidence="8 14" id="KW-0106">Calcium</keyword>
<accession>A0ABD0KC44</accession>
<keyword evidence="9 14" id="KW-0809">Transit peptide</keyword>
<keyword evidence="4 14" id="KW-0813">Transport</keyword>
<evidence type="ECO:0000256" key="1">
    <source>
        <dbReference type="ARBA" id="ARBA00004434"/>
    </source>
</evidence>
<name>A0ABD0KC44_9CAEN</name>
<gene>
    <name evidence="15" type="ORF">BaRGS_00024073</name>
</gene>
<evidence type="ECO:0000256" key="13">
    <source>
        <dbReference type="ARBA" id="ARBA00023136"/>
    </source>
</evidence>
<sequence length="92" mass="10210">MASNLRLPISVLRGRLLPSLKGNFGQALVPVRTKVCYETGALLEKPVHVRFGLIKVACTVTPFLTMGGILSREFAAWLEEHELFVPDEDDDD</sequence>
<dbReference type="Proteomes" id="UP001519460">
    <property type="component" value="Unassembled WGS sequence"/>
</dbReference>
<evidence type="ECO:0000256" key="6">
    <source>
        <dbReference type="ARBA" id="ARBA00022692"/>
    </source>
</evidence>
<keyword evidence="12 14" id="KW-0496">Mitochondrion</keyword>
<keyword evidence="5 14" id="KW-0109">Calcium transport</keyword>
<keyword evidence="6" id="KW-0812">Transmembrane</keyword>
<evidence type="ECO:0000256" key="12">
    <source>
        <dbReference type="ARBA" id="ARBA00023128"/>
    </source>
</evidence>
<dbReference type="PANTHER" id="PTHR33904:SF1">
    <property type="entry name" value="ESSENTIAL MCU REGULATOR, MITOCHONDRIAL"/>
    <property type="match status" value="1"/>
</dbReference>
<dbReference type="Pfam" id="PF10161">
    <property type="entry name" value="DDDD"/>
    <property type="match status" value="1"/>
</dbReference>
<comment type="function">
    <text evidence="14">Essential regulatory subunit of the mitochondrial calcium uniporter complex (uniplex), a complex that mediates calcium uptake into mitochondria.</text>
</comment>
<evidence type="ECO:0000256" key="9">
    <source>
        <dbReference type="ARBA" id="ARBA00022946"/>
    </source>
</evidence>